<dbReference type="Proteomes" id="UP000016462">
    <property type="component" value="Unassembled WGS sequence"/>
</dbReference>
<dbReference type="RefSeq" id="WP_021011541.1">
    <property type="nucleotide sequence ID" value="NZ_ASHR01000035.1"/>
</dbReference>
<dbReference type="NCBIfam" id="TIGR01552">
    <property type="entry name" value="phd_fam"/>
    <property type="match status" value="1"/>
</dbReference>
<comment type="caution">
    <text evidence="3">The sequence shown here is derived from an EMBL/GenBank/DDBJ whole genome shotgun (WGS) entry which is preliminary data.</text>
</comment>
<dbReference type="AlphaFoldDB" id="U1MRM9"/>
<dbReference type="SUPFAM" id="SSF143120">
    <property type="entry name" value="YefM-like"/>
    <property type="match status" value="1"/>
</dbReference>
<protein>
    <recommendedName>
        <fullName evidence="2">Antitoxin</fullName>
    </recommendedName>
</protein>
<evidence type="ECO:0000256" key="2">
    <source>
        <dbReference type="RuleBase" id="RU362080"/>
    </source>
</evidence>
<gene>
    <name evidence="3" type="ORF">L332_02380</name>
</gene>
<reference evidence="3 4" key="1">
    <citation type="journal article" date="2013" name="Genome Announc.">
        <title>First draft genome sequence from a member of the genus agrococcus, isolated from modern microbialites.</title>
        <authorList>
            <person name="White R.A.III."/>
            <person name="Grassa C.J."/>
            <person name="Suttle C.A."/>
        </authorList>
    </citation>
    <scope>NUCLEOTIDE SEQUENCE [LARGE SCALE GENOMIC DNA]</scope>
    <source>
        <strain evidence="3 4">RW1</strain>
    </source>
</reference>
<evidence type="ECO:0000256" key="1">
    <source>
        <dbReference type="ARBA" id="ARBA00009981"/>
    </source>
</evidence>
<dbReference type="EMBL" id="ASHR01000035">
    <property type="protein sequence ID" value="ERG63300.1"/>
    <property type="molecule type" value="Genomic_DNA"/>
</dbReference>
<accession>U1MRM9</accession>
<dbReference type="InterPro" id="IPR006442">
    <property type="entry name" value="Antitoxin_Phd/YefM"/>
</dbReference>
<dbReference type="Pfam" id="PF02604">
    <property type="entry name" value="PhdYeFM_antitox"/>
    <property type="match status" value="1"/>
</dbReference>
<evidence type="ECO:0000313" key="3">
    <source>
        <dbReference type="EMBL" id="ERG63300.1"/>
    </source>
</evidence>
<organism evidence="3 4">
    <name type="scientific">Agrococcus pavilionensis RW1</name>
    <dbReference type="NCBI Taxonomy" id="1330458"/>
    <lineage>
        <taxon>Bacteria</taxon>
        <taxon>Bacillati</taxon>
        <taxon>Actinomycetota</taxon>
        <taxon>Actinomycetes</taxon>
        <taxon>Micrococcales</taxon>
        <taxon>Microbacteriaceae</taxon>
        <taxon>Agrococcus</taxon>
    </lineage>
</organism>
<proteinExistence type="inferred from homology"/>
<sequence length="86" mass="9671">MDRVTITAARDRLSTLVDRARTAPVYLTRRDREVAAIVDADVLRRLLDDAEELADIRAAAAAQDEAERLDEVPVPWDEVRRDLGLS</sequence>
<dbReference type="InterPro" id="IPR036165">
    <property type="entry name" value="YefM-like_sf"/>
</dbReference>
<comment type="similarity">
    <text evidence="1 2">Belongs to the phD/YefM antitoxin family.</text>
</comment>
<dbReference type="OrthoDB" id="4869854at2"/>
<comment type="function">
    <text evidence="2">Antitoxin component of a type II toxin-antitoxin (TA) system.</text>
</comment>
<name>U1MRM9_9MICO</name>
<keyword evidence="4" id="KW-1185">Reference proteome</keyword>
<dbReference type="Gene3D" id="3.40.1620.10">
    <property type="entry name" value="YefM-like domain"/>
    <property type="match status" value="1"/>
</dbReference>
<evidence type="ECO:0000313" key="4">
    <source>
        <dbReference type="Proteomes" id="UP000016462"/>
    </source>
</evidence>